<keyword evidence="5" id="KW-0418">Kinase</keyword>
<evidence type="ECO:0000256" key="6">
    <source>
        <dbReference type="ARBA" id="ARBA00023012"/>
    </source>
</evidence>
<dbReference type="EMBL" id="LR130778">
    <property type="protein sequence ID" value="VDN48898.1"/>
    <property type="molecule type" value="Genomic_DNA"/>
</dbReference>
<proteinExistence type="predicted"/>
<evidence type="ECO:0000259" key="8">
    <source>
        <dbReference type="PROSITE" id="PS50109"/>
    </source>
</evidence>
<dbReference type="SUPFAM" id="SSF47384">
    <property type="entry name" value="Homodimeric domain of signal transducing histidine kinase"/>
    <property type="match status" value="1"/>
</dbReference>
<dbReference type="AlphaFoldDB" id="A0A3P7PIX5"/>
<keyword evidence="7" id="KW-1133">Transmembrane helix</keyword>
<dbReference type="Pfam" id="PF02518">
    <property type="entry name" value="HATPase_c"/>
    <property type="match status" value="1"/>
</dbReference>
<dbReference type="Gene3D" id="3.30.565.10">
    <property type="entry name" value="Histidine kinase-like ATPase, C-terminal domain"/>
    <property type="match status" value="1"/>
</dbReference>
<reference evidence="9 10" key="1">
    <citation type="submission" date="2018-09" db="EMBL/GenBank/DDBJ databases">
        <authorList>
            <person name="Postec A."/>
        </authorList>
    </citation>
    <scope>NUCLEOTIDE SEQUENCE [LARGE SCALE GENOMIC DNA]</scope>
    <source>
        <strain evidence="9">70B-A</strain>
    </source>
</reference>
<dbReference type="PANTHER" id="PTHR43547">
    <property type="entry name" value="TWO-COMPONENT HISTIDINE KINASE"/>
    <property type="match status" value="1"/>
</dbReference>
<feature type="domain" description="Histidine kinase" evidence="8">
    <location>
        <begin position="205"/>
        <end position="412"/>
    </location>
</feature>
<dbReference type="KEGG" id="cbar:PATL70BA_2987"/>
<keyword evidence="3" id="KW-0597">Phosphoprotein</keyword>
<dbReference type="Proteomes" id="UP000279029">
    <property type="component" value="Chromosome"/>
</dbReference>
<keyword evidence="10" id="KW-1185">Reference proteome</keyword>
<organism evidence="9 10">
    <name type="scientific">Petrocella atlantisensis</name>
    <dbReference type="NCBI Taxonomy" id="2173034"/>
    <lineage>
        <taxon>Bacteria</taxon>
        <taxon>Bacillati</taxon>
        <taxon>Bacillota</taxon>
        <taxon>Clostridia</taxon>
        <taxon>Lachnospirales</taxon>
        <taxon>Vallitaleaceae</taxon>
        <taxon>Petrocella</taxon>
    </lineage>
</organism>
<evidence type="ECO:0000313" key="10">
    <source>
        <dbReference type="Proteomes" id="UP000279029"/>
    </source>
</evidence>
<name>A0A3P7PIX5_9FIRM</name>
<dbReference type="PROSITE" id="PS50109">
    <property type="entry name" value="HIS_KIN"/>
    <property type="match status" value="1"/>
</dbReference>
<evidence type="ECO:0000256" key="3">
    <source>
        <dbReference type="ARBA" id="ARBA00022553"/>
    </source>
</evidence>
<dbReference type="InterPro" id="IPR036890">
    <property type="entry name" value="HATPase_C_sf"/>
</dbReference>
<dbReference type="FunFam" id="1.10.287.130:FF:000001">
    <property type="entry name" value="Two-component sensor histidine kinase"/>
    <property type="match status" value="1"/>
</dbReference>
<dbReference type="EC" id="2.7.13.3" evidence="2"/>
<feature type="transmembrane region" description="Helical" evidence="7">
    <location>
        <begin position="6"/>
        <end position="25"/>
    </location>
</feature>
<keyword evidence="4" id="KW-0808">Transferase</keyword>
<evidence type="ECO:0000256" key="2">
    <source>
        <dbReference type="ARBA" id="ARBA00012438"/>
    </source>
</evidence>
<dbReference type="CDD" id="cd00082">
    <property type="entry name" value="HisKA"/>
    <property type="match status" value="1"/>
</dbReference>
<evidence type="ECO:0000256" key="4">
    <source>
        <dbReference type="ARBA" id="ARBA00022679"/>
    </source>
</evidence>
<dbReference type="OrthoDB" id="2359336at2"/>
<protein>
    <recommendedName>
        <fullName evidence="2">histidine kinase</fullName>
        <ecNumber evidence="2">2.7.13.3</ecNumber>
    </recommendedName>
</protein>
<dbReference type="PANTHER" id="PTHR43547:SF2">
    <property type="entry name" value="HYBRID SIGNAL TRANSDUCTION HISTIDINE KINASE C"/>
    <property type="match status" value="1"/>
</dbReference>
<sequence length="412" mass="48334">MKVLSLVSFYFGILFFMILILFGIGNFRLIKSNYSEAAHQNIISIMEEGTKAYDSDNAYYQSILNNDKIYYEIREGDKVIEYSNRYLYPLDYTNTDFYTDRTVLKDGKELIVVSDLSHIYKFEKGLIYRLVYRLAFIFVVGLLFTILLSDSISKPIHILEKGILNGEKVVCDNLESDMARLYLKYNELIESVDSNEKLKKEFISMISHELRTPLTSIKGWIEIVGKKNVDDRTLDQGILIINSEMERLELLISDLIDFNKYNKNSMKMTMDNNDLKIFLIEMAKTYQEYDIRVSYSQRAYNLKFDIDRMKQVFHNLIQNSIKFRGDSHVKIEIDLSIEKEFYMIKYRDYGTEMTIEEVNHMFDKFYKRNKVMPGVGLGLYVVKEIIQAHKGRVRAIHVDKGISLVILLPINI</sequence>
<dbReference type="SMART" id="SM00387">
    <property type="entry name" value="HATPase_c"/>
    <property type="match status" value="1"/>
</dbReference>
<dbReference type="SUPFAM" id="SSF55874">
    <property type="entry name" value="ATPase domain of HSP90 chaperone/DNA topoisomerase II/histidine kinase"/>
    <property type="match status" value="1"/>
</dbReference>
<feature type="transmembrane region" description="Helical" evidence="7">
    <location>
        <begin position="130"/>
        <end position="148"/>
    </location>
</feature>
<keyword evidence="7" id="KW-0812">Transmembrane</keyword>
<comment type="catalytic activity">
    <reaction evidence="1">
        <text>ATP + protein L-histidine = ADP + protein N-phospho-L-histidine.</text>
        <dbReference type="EC" id="2.7.13.3"/>
    </reaction>
</comment>
<dbReference type="InterPro" id="IPR003661">
    <property type="entry name" value="HisK_dim/P_dom"/>
</dbReference>
<dbReference type="Gene3D" id="1.10.287.130">
    <property type="match status" value="1"/>
</dbReference>
<gene>
    <name evidence="9" type="ORF">PATL70BA_2987</name>
</gene>
<dbReference type="RefSeq" id="WP_125137964.1">
    <property type="nucleotide sequence ID" value="NZ_LR130778.1"/>
</dbReference>
<dbReference type="InterPro" id="IPR005467">
    <property type="entry name" value="His_kinase_dom"/>
</dbReference>
<evidence type="ECO:0000256" key="1">
    <source>
        <dbReference type="ARBA" id="ARBA00000085"/>
    </source>
</evidence>
<evidence type="ECO:0000313" key="9">
    <source>
        <dbReference type="EMBL" id="VDN48898.1"/>
    </source>
</evidence>
<dbReference type="InterPro" id="IPR003594">
    <property type="entry name" value="HATPase_dom"/>
</dbReference>
<dbReference type="GO" id="GO:0000155">
    <property type="term" value="F:phosphorelay sensor kinase activity"/>
    <property type="evidence" value="ECO:0007669"/>
    <property type="project" value="InterPro"/>
</dbReference>
<keyword evidence="7" id="KW-0472">Membrane</keyword>
<keyword evidence="6" id="KW-0902">Two-component regulatory system</keyword>
<accession>A0A3P7PIX5</accession>
<dbReference type="Pfam" id="PF00512">
    <property type="entry name" value="HisKA"/>
    <property type="match status" value="1"/>
</dbReference>
<dbReference type="SMART" id="SM00388">
    <property type="entry name" value="HisKA"/>
    <property type="match status" value="1"/>
</dbReference>
<evidence type="ECO:0000256" key="7">
    <source>
        <dbReference type="SAM" id="Phobius"/>
    </source>
</evidence>
<evidence type="ECO:0000256" key="5">
    <source>
        <dbReference type="ARBA" id="ARBA00022777"/>
    </source>
</evidence>
<dbReference type="InterPro" id="IPR036097">
    <property type="entry name" value="HisK_dim/P_sf"/>
</dbReference>